<keyword evidence="3" id="KW-1185">Reference proteome</keyword>
<dbReference type="AlphaFoldDB" id="A0A0V1MLI4"/>
<evidence type="ECO:0000313" key="3">
    <source>
        <dbReference type="Proteomes" id="UP000054843"/>
    </source>
</evidence>
<accession>A0A0V1MLI4</accession>
<protein>
    <submittedName>
        <fullName evidence="2">Uncharacterized protein</fullName>
    </submittedName>
</protein>
<dbReference type="EMBL" id="JYDO01000108">
    <property type="protein sequence ID" value="KRZ70782.1"/>
    <property type="molecule type" value="Genomic_DNA"/>
</dbReference>
<evidence type="ECO:0000313" key="1">
    <source>
        <dbReference type="EMBL" id="KRZ70782.1"/>
    </source>
</evidence>
<organism evidence="2 3">
    <name type="scientific">Trichinella papuae</name>
    <dbReference type="NCBI Taxonomy" id="268474"/>
    <lineage>
        <taxon>Eukaryota</taxon>
        <taxon>Metazoa</taxon>
        <taxon>Ecdysozoa</taxon>
        <taxon>Nematoda</taxon>
        <taxon>Enoplea</taxon>
        <taxon>Dorylaimia</taxon>
        <taxon>Trichinellida</taxon>
        <taxon>Trichinellidae</taxon>
        <taxon>Trichinella</taxon>
    </lineage>
</organism>
<dbReference type="Proteomes" id="UP000054843">
    <property type="component" value="Unassembled WGS sequence"/>
</dbReference>
<dbReference type="EMBL" id="JYDO01000075">
    <property type="protein sequence ID" value="KRZ72653.1"/>
    <property type="molecule type" value="Genomic_DNA"/>
</dbReference>
<sequence>MSFTSWSVSQCVSIVAGGQPQINITLFLNLSMYDLNHNNLLDLEVNTSDGNQKSTAISKQQYGLYH</sequence>
<evidence type="ECO:0000313" key="2">
    <source>
        <dbReference type="EMBL" id="KRZ72653.1"/>
    </source>
</evidence>
<reference evidence="2 3" key="1">
    <citation type="submission" date="2015-01" db="EMBL/GenBank/DDBJ databases">
        <title>Evolution of Trichinella species and genotypes.</title>
        <authorList>
            <person name="Korhonen P.K."/>
            <person name="Edoardo P."/>
            <person name="Giuseppe L.R."/>
            <person name="Gasser R.B."/>
        </authorList>
    </citation>
    <scope>NUCLEOTIDE SEQUENCE [LARGE SCALE GENOMIC DNA]</scope>
    <source>
        <strain evidence="2">ISS1980</strain>
    </source>
</reference>
<proteinExistence type="predicted"/>
<name>A0A0V1MLI4_9BILA</name>
<gene>
    <name evidence="2" type="ORF">T10_1046</name>
    <name evidence="1" type="ORF">T10_8432</name>
</gene>
<comment type="caution">
    <text evidence="2">The sequence shown here is derived from an EMBL/GenBank/DDBJ whole genome shotgun (WGS) entry which is preliminary data.</text>
</comment>